<dbReference type="PANTHER" id="PTHR12047:SF2">
    <property type="entry name" value="FANCONI ANEMIA GROUP A PROTEIN"/>
    <property type="match status" value="1"/>
</dbReference>
<dbReference type="OrthoDB" id="2287188at2759"/>
<dbReference type="InterPro" id="IPR031729">
    <property type="entry name" value="Fanconi_A_N"/>
</dbReference>
<evidence type="ECO:0000313" key="3">
    <source>
        <dbReference type="EMBL" id="MBW17081.1"/>
    </source>
</evidence>
<dbReference type="GO" id="GO:0036297">
    <property type="term" value="P:interstrand cross-link repair"/>
    <property type="evidence" value="ECO:0007669"/>
    <property type="project" value="InterPro"/>
</dbReference>
<proteinExistence type="predicted"/>
<sequence>MILFKNIEELNELLTRNKDMSMLLNEKDRNTLDNLIDELSKDINSNLLKTILGLQENKYSIEIIWQLHMKQIVDFTEFITCYKWDRDQIVKILLCMSESKEKLCQEILTDLLGSLLILLSGEPNHKFDPHVQIIQQFLTQSSLIIIRNPDIWIYLKNLKCSSCLIKSTIQKIFKIMLKNMLIADVNFHLNVAYEQYRLYKTPDSIYNMLKMFLDELNDDDIYTLIQNVITQHSEKANWKLILSLISTFVKTKSHLCHVLKLKLEEFFNQTLSESTTEKSFLMQKAALLMFRHCCLEIGLWSEYNRWYSTYKPNVDTAKVFYSLLTELLPIDLPAALAAHINTQPKLTESCGNIQSNYVKKAQAQLTKINHGEDYMGLFKNYDDCQNRHESDIVKVLESFKSTGQVMRVVLEACVFRNKYFTGTFLKTLMNTQLVDNELRNRFIEKLNSMNKIPKNMYTKWKQEQHSIYFS</sequence>
<feature type="domain" description="Fanconi anaemia group A protein N-terminal" evidence="1">
    <location>
        <begin position="55"/>
        <end position="367"/>
    </location>
</feature>
<reference evidence="3" key="1">
    <citation type="submission" date="2017-10" db="EMBL/GenBank/DDBJ databases">
        <title>Transcriptome Assembly of Sugarcane Aphid Adults.</title>
        <authorList>
            <person name="Scully E.D."/>
            <person name="Palmer N.A."/>
            <person name="Geib S.M."/>
            <person name="Sarath G."/>
            <person name="Sattler S.E."/>
        </authorList>
    </citation>
    <scope>NUCLEOTIDE SEQUENCE</scope>
    <source>
        <tissue evidence="3">Whole body</tissue>
    </source>
</reference>
<name>A0A2H8TTD7_9HEMI</name>
<dbReference type="Pfam" id="PF15865">
    <property type="entry name" value="Fanconi_A_N"/>
    <property type="match status" value="1"/>
</dbReference>
<dbReference type="InterPro" id="IPR003516">
    <property type="entry name" value="FANCA"/>
</dbReference>
<gene>
    <name evidence="3" type="primary">FANCA_2</name>
</gene>
<dbReference type="AlphaFoldDB" id="A0A2H8TTD7"/>
<protein>
    <submittedName>
        <fullName evidence="3">Fanconi anemia group A protein</fullName>
    </submittedName>
</protein>
<feature type="domain" description="Fanconi anaemia group A protein helical" evidence="2">
    <location>
        <begin position="387"/>
        <end position="462"/>
    </location>
</feature>
<dbReference type="PANTHER" id="PTHR12047">
    <property type="entry name" value="FANCONI ANEMIA GROUP A PROTEIN"/>
    <property type="match status" value="1"/>
</dbReference>
<evidence type="ECO:0000259" key="1">
    <source>
        <dbReference type="Pfam" id="PF15865"/>
    </source>
</evidence>
<dbReference type="EMBL" id="GFXV01005276">
    <property type="protein sequence ID" value="MBW17081.1"/>
    <property type="molecule type" value="Transcribed_RNA"/>
</dbReference>
<dbReference type="InterPro" id="IPR055386">
    <property type="entry name" value="FANCA_helical"/>
</dbReference>
<evidence type="ECO:0000259" key="2">
    <source>
        <dbReference type="Pfam" id="PF24781"/>
    </source>
</evidence>
<dbReference type="Pfam" id="PF24781">
    <property type="entry name" value="FANCA_helical"/>
    <property type="match status" value="1"/>
</dbReference>
<accession>A0A2H8TTD7</accession>
<organism evidence="3">
    <name type="scientific">Melanaphis sacchari</name>
    <dbReference type="NCBI Taxonomy" id="742174"/>
    <lineage>
        <taxon>Eukaryota</taxon>
        <taxon>Metazoa</taxon>
        <taxon>Ecdysozoa</taxon>
        <taxon>Arthropoda</taxon>
        <taxon>Hexapoda</taxon>
        <taxon>Insecta</taxon>
        <taxon>Pterygota</taxon>
        <taxon>Neoptera</taxon>
        <taxon>Paraneoptera</taxon>
        <taxon>Hemiptera</taxon>
        <taxon>Sternorrhyncha</taxon>
        <taxon>Aphidomorpha</taxon>
        <taxon>Aphidoidea</taxon>
        <taxon>Aphididae</taxon>
        <taxon>Aphidini</taxon>
        <taxon>Melanaphis</taxon>
    </lineage>
</organism>
<dbReference type="GO" id="GO:0043240">
    <property type="term" value="C:Fanconi anaemia nuclear complex"/>
    <property type="evidence" value="ECO:0007669"/>
    <property type="project" value="InterPro"/>
</dbReference>